<dbReference type="PANTHER" id="PTHR30518">
    <property type="entry name" value="ENDOLYTIC MUREIN TRANSGLYCOSYLASE"/>
    <property type="match status" value="1"/>
</dbReference>
<keyword evidence="6 7" id="KW-0961">Cell wall biogenesis/degradation</keyword>
<accession>A0AAE3YJ34</accession>
<protein>
    <recommendedName>
        <fullName evidence="7">Endolytic murein transglycosylase</fullName>
        <ecNumber evidence="7">4.2.2.29</ecNumber>
    </recommendedName>
    <alternativeName>
        <fullName evidence="7">Peptidoglycan lytic transglycosylase</fullName>
    </alternativeName>
    <alternativeName>
        <fullName evidence="7">Peptidoglycan polymerization terminase</fullName>
    </alternativeName>
</protein>
<keyword evidence="1 7" id="KW-1003">Cell membrane</keyword>
<sequence length="440" mass="48802">MTDETSPKSVPKRARRARSAGRAAAAESAASTLHGSHLGVTDDDLFEVDDEWQTDGPRTVRLSEAAEVPSAEELTPRERRLIARRARQRRRRRRLIVLASVVVTFAVVVGLITFGLRQLLGMNEPQSYPGPGETAVTLEVKPGMATSSIYAKLKSLDVIASEQGFARSFDQLSDGATIQPGTYELKTKMSNEEAVKALVAKDMTKVYYVPIAGNMRIDEVTKTLSEKTRMPLTDFQKIVEDPKRFGLSSKAKNLEGYLAPGEYRFDIKSTPEQMVRQMVDRQLSILKAGGVTDADKQYIMLTKASIVEAEGNPTNYATIAGALENRVERPNEDTGGFINSDATVTYGLGSRTLHISEDQKRDKSNKYNTYANKGLPIGPIGSPEKKAIEATINPEKNDYYYWVTIDIKTGETLYARTYAEHQKNEVKYQQYCADHPGVCE</sequence>
<evidence type="ECO:0000313" key="9">
    <source>
        <dbReference type="EMBL" id="MDR6892976.1"/>
    </source>
</evidence>
<keyword evidence="5 7" id="KW-0456">Lyase</keyword>
<feature type="site" description="Important for catalytic activity" evidence="7">
    <location>
        <position position="310"/>
    </location>
</feature>
<evidence type="ECO:0000256" key="7">
    <source>
        <dbReference type="HAMAP-Rule" id="MF_02065"/>
    </source>
</evidence>
<evidence type="ECO:0000256" key="4">
    <source>
        <dbReference type="ARBA" id="ARBA00023136"/>
    </source>
</evidence>
<dbReference type="GO" id="GO:0071555">
    <property type="term" value="P:cell wall organization"/>
    <property type="evidence" value="ECO:0007669"/>
    <property type="project" value="UniProtKB-KW"/>
</dbReference>
<evidence type="ECO:0000256" key="2">
    <source>
        <dbReference type="ARBA" id="ARBA00022692"/>
    </source>
</evidence>
<feature type="transmembrane region" description="Helical" evidence="7">
    <location>
        <begin position="95"/>
        <end position="116"/>
    </location>
</feature>
<name>A0AAE3YJ34_9MICC</name>
<comment type="function">
    <text evidence="7">Functions as a peptidoglycan terminase that cleaves nascent peptidoglycan strands endolytically to terminate their elongation.</text>
</comment>
<feature type="compositionally biased region" description="Basic residues" evidence="8">
    <location>
        <begin position="10"/>
        <end position="19"/>
    </location>
</feature>
<evidence type="ECO:0000256" key="3">
    <source>
        <dbReference type="ARBA" id="ARBA00022989"/>
    </source>
</evidence>
<proteinExistence type="inferred from homology"/>
<dbReference type="EC" id="4.2.2.29" evidence="7"/>
<dbReference type="InterPro" id="IPR003770">
    <property type="entry name" value="MLTG-like"/>
</dbReference>
<keyword evidence="4 7" id="KW-0472">Membrane</keyword>
<comment type="caution">
    <text evidence="9">The sequence shown here is derived from an EMBL/GenBank/DDBJ whole genome shotgun (WGS) entry which is preliminary data.</text>
</comment>
<dbReference type="PANTHER" id="PTHR30518:SF2">
    <property type="entry name" value="ENDOLYTIC MUREIN TRANSGLYCOSYLASE"/>
    <property type="match status" value="1"/>
</dbReference>
<evidence type="ECO:0000256" key="8">
    <source>
        <dbReference type="SAM" id="MobiDB-lite"/>
    </source>
</evidence>
<dbReference type="RefSeq" id="WP_309852858.1">
    <property type="nucleotide sequence ID" value="NZ_BAAAIU010000004.1"/>
</dbReference>
<dbReference type="NCBIfam" id="TIGR00247">
    <property type="entry name" value="endolytic transglycosylase MltG"/>
    <property type="match status" value="1"/>
</dbReference>
<comment type="catalytic activity">
    <reaction evidence="7">
        <text>a peptidoglycan chain = a peptidoglycan chain with N-acetyl-1,6-anhydromuramyl-[peptide] at the reducing end + a peptidoglycan chain with N-acetylglucosamine at the non-reducing end.</text>
        <dbReference type="EC" id="4.2.2.29"/>
    </reaction>
</comment>
<dbReference type="GO" id="GO:0009252">
    <property type="term" value="P:peptidoglycan biosynthetic process"/>
    <property type="evidence" value="ECO:0007669"/>
    <property type="project" value="UniProtKB-UniRule"/>
</dbReference>
<comment type="subcellular location">
    <subcellularLocation>
        <location evidence="7">Cell membrane</location>
        <topology evidence="7">Single-pass membrane protein</topology>
    </subcellularLocation>
</comment>
<dbReference type="GO" id="GO:0005886">
    <property type="term" value="C:plasma membrane"/>
    <property type="evidence" value="ECO:0007669"/>
    <property type="project" value="UniProtKB-SubCell"/>
</dbReference>
<feature type="region of interest" description="Disordered" evidence="8">
    <location>
        <begin position="1"/>
        <end position="40"/>
    </location>
</feature>
<evidence type="ECO:0000256" key="6">
    <source>
        <dbReference type="ARBA" id="ARBA00023316"/>
    </source>
</evidence>
<organism evidence="9 10">
    <name type="scientific">Falsarthrobacter nasiphocae</name>
    <dbReference type="NCBI Taxonomy" id="189863"/>
    <lineage>
        <taxon>Bacteria</taxon>
        <taxon>Bacillati</taxon>
        <taxon>Actinomycetota</taxon>
        <taxon>Actinomycetes</taxon>
        <taxon>Micrococcales</taxon>
        <taxon>Micrococcaceae</taxon>
        <taxon>Falsarthrobacter</taxon>
    </lineage>
</organism>
<dbReference type="Proteomes" id="UP001247307">
    <property type="component" value="Unassembled WGS sequence"/>
</dbReference>
<feature type="compositionally biased region" description="Low complexity" evidence="8">
    <location>
        <begin position="20"/>
        <end position="31"/>
    </location>
</feature>
<keyword evidence="3 7" id="KW-1133">Transmembrane helix</keyword>
<keyword evidence="2 7" id="KW-0812">Transmembrane</keyword>
<comment type="similarity">
    <text evidence="7">Belongs to the transglycosylase MltG family.</text>
</comment>
<reference evidence="9" key="1">
    <citation type="submission" date="2023-07" db="EMBL/GenBank/DDBJ databases">
        <title>Sequencing the genomes of 1000 actinobacteria strains.</title>
        <authorList>
            <person name="Klenk H.-P."/>
        </authorList>
    </citation>
    <scope>NUCLEOTIDE SEQUENCE</scope>
    <source>
        <strain evidence="9">DSM 13988</strain>
    </source>
</reference>
<evidence type="ECO:0000313" key="10">
    <source>
        <dbReference type="Proteomes" id="UP001247307"/>
    </source>
</evidence>
<dbReference type="Gene3D" id="3.30.1490.480">
    <property type="entry name" value="Endolytic murein transglycosylase"/>
    <property type="match status" value="1"/>
</dbReference>
<keyword evidence="10" id="KW-1185">Reference proteome</keyword>
<dbReference type="HAMAP" id="MF_02065">
    <property type="entry name" value="MltG"/>
    <property type="match status" value="1"/>
</dbReference>
<dbReference type="Pfam" id="PF02618">
    <property type="entry name" value="YceG"/>
    <property type="match status" value="1"/>
</dbReference>
<dbReference type="GO" id="GO:0008932">
    <property type="term" value="F:lytic endotransglycosylase activity"/>
    <property type="evidence" value="ECO:0007669"/>
    <property type="project" value="UniProtKB-UniRule"/>
</dbReference>
<dbReference type="AlphaFoldDB" id="A0AAE3YJ34"/>
<evidence type="ECO:0000256" key="1">
    <source>
        <dbReference type="ARBA" id="ARBA00022475"/>
    </source>
</evidence>
<dbReference type="EMBL" id="JAVDUI010000001">
    <property type="protein sequence ID" value="MDR6892976.1"/>
    <property type="molecule type" value="Genomic_DNA"/>
</dbReference>
<gene>
    <name evidence="7" type="primary">mltG</name>
    <name evidence="9" type="ORF">J2S35_001916</name>
</gene>
<evidence type="ECO:0000256" key="5">
    <source>
        <dbReference type="ARBA" id="ARBA00023239"/>
    </source>
</evidence>